<dbReference type="Gene3D" id="3.30.60.20">
    <property type="match status" value="1"/>
</dbReference>
<keyword evidence="7 12" id="KW-0418">Kinase</keyword>
<dbReference type="InterPro" id="IPR001267">
    <property type="entry name" value="Thymidine_kinase"/>
</dbReference>
<evidence type="ECO:0000256" key="6">
    <source>
        <dbReference type="ARBA" id="ARBA00022741"/>
    </source>
</evidence>
<dbReference type="KEGG" id="vg:19485259"/>
<dbReference type="RefSeq" id="YP_009030716.1">
    <property type="nucleotide sequence ID" value="NC_024125.2"/>
</dbReference>
<dbReference type="EC" id="2.7.1.21" evidence="2 12"/>
<evidence type="ECO:0000313" key="14">
    <source>
        <dbReference type="EMBL" id="AHY83309.1"/>
    </source>
</evidence>
<dbReference type="EMBL" id="KJ668714">
    <property type="protein sequence ID" value="AHY83309.1"/>
    <property type="molecule type" value="Genomic_DNA"/>
</dbReference>
<dbReference type="SUPFAM" id="SSF52540">
    <property type="entry name" value="P-loop containing nucleoside triphosphate hydrolases"/>
    <property type="match status" value="1"/>
</dbReference>
<dbReference type="GO" id="GO:0004797">
    <property type="term" value="F:thymidine kinase activity"/>
    <property type="evidence" value="ECO:0007669"/>
    <property type="project" value="UniProtKB-EC"/>
</dbReference>
<accession>A0A023ZUR3</accession>
<proteinExistence type="inferred from homology"/>
<dbReference type="NCBIfam" id="NF003300">
    <property type="entry name" value="PRK04296.1-5"/>
    <property type="match status" value="1"/>
</dbReference>
<dbReference type="PANTHER" id="PTHR11441">
    <property type="entry name" value="THYMIDINE KINASE"/>
    <property type="match status" value="1"/>
</dbReference>
<evidence type="ECO:0000256" key="13">
    <source>
        <dbReference type="RuleBase" id="RU004165"/>
    </source>
</evidence>
<evidence type="ECO:0000256" key="5">
    <source>
        <dbReference type="ARBA" id="ARBA00022679"/>
    </source>
</evidence>
<dbReference type="PANTHER" id="PTHR11441:SF0">
    <property type="entry name" value="THYMIDINE KINASE, CYTOSOLIC"/>
    <property type="match status" value="1"/>
</dbReference>
<keyword evidence="15" id="KW-1185">Reference proteome</keyword>
<keyword evidence="6 12" id="KW-0547">Nucleotide-binding</keyword>
<feature type="binding site" evidence="11">
    <location>
        <begin position="170"/>
        <end position="173"/>
    </location>
    <ligand>
        <name>substrate</name>
    </ligand>
</feature>
<keyword evidence="5 12" id="KW-0808">Transferase</keyword>
<evidence type="ECO:0000256" key="11">
    <source>
        <dbReference type="PIRSR" id="PIRSR035805-2"/>
    </source>
</evidence>
<name>A0A023ZUR3_9CAUD</name>
<comment type="similarity">
    <text evidence="1 13">Belongs to the thymidine kinase family.</text>
</comment>
<dbReference type="GO" id="GO:0005524">
    <property type="term" value="F:ATP binding"/>
    <property type="evidence" value="ECO:0007669"/>
    <property type="project" value="UniProtKB-KW"/>
</dbReference>
<evidence type="ECO:0000256" key="10">
    <source>
        <dbReference type="PIRSR" id="PIRSR035805-1"/>
    </source>
</evidence>
<evidence type="ECO:0000256" key="4">
    <source>
        <dbReference type="ARBA" id="ARBA00022634"/>
    </source>
</evidence>
<evidence type="ECO:0000256" key="2">
    <source>
        <dbReference type="ARBA" id="ARBA00012118"/>
    </source>
</evidence>
<dbReference type="GO" id="GO:0071897">
    <property type="term" value="P:DNA biosynthetic process"/>
    <property type="evidence" value="ECO:0007669"/>
    <property type="project" value="UniProtKB-KW"/>
</dbReference>
<protein>
    <recommendedName>
        <fullName evidence="3 12">Thymidine kinase</fullName>
        <ecNumber evidence="2 12">2.7.1.21</ecNumber>
    </recommendedName>
</protein>
<feature type="active site" description="Proton acceptor" evidence="10">
    <location>
        <position position="88"/>
    </location>
</feature>
<dbReference type="Gene3D" id="3.40.50.300">
    <property type="entry name" value="P-loop containing nucleotide triphosphate hydrolases"/>
    <property type="match status" value="1"/>
</dbReference>
<feature type="binding site" evidence="11">
    <location>
        <position position="177"/>
    </location>
    <ligand>
        <name>substrate</name>
    </ligand>
</feature>
<dbReference type="PROSITE" id="PS00603">
    <property type="entry name" value="TK_CELLULAR_TYPE"/>
    <property type="match status" value="1"/>
</dbReference>
<evidence type="ECO:0000256" key="7">
    <source>
        <dbReference type="ARBA" id="ARBA00022777"/>
    </source>
</evidence>
<dbReference type="GeneID" id="19485259"/>
<keyword evidence="4 12" id="KW-0237">DNA synthesis</keyword>
<evidence type="ECO:0000256" key="8">
    <source>
        <dbReference type="ARBA" id="ARBA00022840"/>
    </source>
</evidence>
<keyword evidence="8 12" id="KW-0067">ATP-binding</keyword>
<organism evidence="14 15">
    <name type="scientific">Escherichia phage vB_EcoM_112</name>
    <dbReference type="NCBI Taxonomy" id="1495285"/>
    <lineage>
        <taxon>Viruses</taxon>
        <taxon>Duplodnaviria</taxon>
        <taxon>Heunggongvirae</taxon>
        <taxon>Uroviricota</taxon>
        <taxon>Caudoviricetes</taxon>
        <taxon>Pantevenvirales</taxon>
        <taxon>Straboviridae</taxon>
        <taxon>Tevenvirinae</taxon>
        <taxon>Tequatrovirus</taxon>
        <taxon>Tequatrovirus e112</taxon>
    </lineage>
</organism>
<reference evidence="14 15" key="1">
    <citation type="submission" date="2014-10" db="EMBL/GenBank/DDBJ databases">
        <title>Complete genome sequence of e11/2, a T-even type bacteriophage specific for E. coli O157:H7.</title>
        <authorList>
            <person name="Coffey B."/>
            <person name="Ross P."/>
            <person name="O'Flynn G."/>
            <person name="O'Sullivan O."/>
            <person name="Casey A."/>
            <person name="Callanan M."/>
            <person name="Coffey A."/>
            <person name="McAuliffe O."/>
        </authorList>
    </citation>
    <scope>NUCLEOTIDE SEQUENCE [LARGE SCALE GENOMIC DNA]</scope>
</reference>
<dbReference type="Proteomes" id="UP000024439">
    <property type="component" value="Segment"/>
</dbReference>
<dbReference type="PIRSF" id="PIRSF035805">
    <property type="entry name" value="TK_cell"/>
    <property type="match status" value="1"/>
</dbReference>
<dbReference type="HAMAP" id="MF_00124">
    <property type="entry name" value="Thymidine_kinase"/>
    <property type="match status" value="1"/>
</dbReference>
<evidence type="ECO:0000313" key="15">
    <source>
        <dbReference type="Proteomes" id="UP000024439"/>
    </source>
</evidence>
<dbReference type="InterPro" id="IPR027417">
    <property type="entry name" value="P-loop_NTPase"/>
</dbReference>
<evidence type="ECO:0000256" key="3">
    <source>
        <dbReference type="ARBA" id="ARBA00020079"/>
    </source>
</evidence>
<evidence type="ECO:0000256" key="1">
    <source>
        <dbReference type="ARBA" id="ARBA00007587"/>
    </source>
</evidence>
<dbReference type="GO" id="GO:0046104">
    <property type="term" value="P:thymidine metabolic process"/>
    <property type="evidence" value="ECO:0007669"/>
    <property type="project" value="TreeGrafter"/>
</dbReference>
<evidence type="ECO:0000256" key="9">
    <source>
        <dbReference type="ARBA" id="ARBA00048254"/>
    </source>
</evidence>
<gene>
    <name evidence="14" type="ORF">e112_111</name>
</gene>
<dbReference type="Pfam" id="PF00265">
    <property type="entry name" value="TK"/>
    <property type="match status" value="1"/>
</dbReference>
<comment type="catalytic activity">
    <reaction evidence="9 12">
        <text>thymidine + ATP = dTMP + ADP + H(+)</text>
        <dbReference type="Rhea" id="RHEA:19129"/>
        <dbReference type="ChEBI" id="CHEBI:15378"/>
        <dbReference type="ChEBI" id="CHEBI:17748"/>
        <dbReference type="ChEBI" id="CHEBI:30616"/>
        <dbReference type="ChEBI" id="CHEBI:63528"/>
        <dbReference type="ChEBI" id="CHEBI:456216"/>
        <dbReference type="EC" id="2.7.1.21"/>
    </reaction>
</comment>
<sequence length="193" mass="21638">MASLIFTYAAMNAGKSASLLTAAHNYKERGMSVLVLKPAIDTRDSVCEVVSRIGIRQEANIITDDMDIFEFYKWAEAQKDIHCVFVDEAQFLKTEQVHQLSRIVDTYNVPVMAYGLRTDFAGKLFEGSKELLAIADKLIELKAVCHCGKKAIMTARLMEDGTPVKEGNQICIGDEIYVSLCRKHWNELTKKLG</sequence>
<dbReference type="SUPFAM" id="SSF57716">
    <property type="entry name" value="Glucocorticoid receptor-like (DNA-binding domain)"/>
    <property type="match status" value="1"/>
</dbReference>
<dbReference type="InterPro" id="IPR020633">
    <property type="entry name" value="Thymidine_kinase_CS"/>
</dbReference>
<evidence type="ECO:0000256" key="12">
    <source>
        <dbReference type="RuleBase" id="RU000544"/>
    </source>
</evidence>